<keyword evidence="1" id="KW-0812">Transmembrane</keyword>
<feature type="transmembrane region" description="Helical" evidence="1">
    <location>
        <begin position="20"/>
        <end position="40"/>
    </location>
</feature>
<name>A0A183ICF0_9BILA</name>
<keyword evidence="1" id="KW-0472">Membrane</keyword>
<keyword evidence="3" id="KW-1185">Reference proteome</keyword>
<reference evidence="2 3" key="2">
    <citation type="submission" date="2018-11" db="EMBL/GenBank/DDBJ databases">
        <authorList>
            <consortium name="Pathogen Informatics"/>
        </authorList>
    </citation>
    <scope>NUCLEOTIDE SEQUENCE [LARGE SCALE GENOMIC DNA]</scope>
</reference>
<organism evidence="4">
    <name type="scientific">Soboliphyme baturini</name>
    <dbReference type="NCBI Taxonomy" id="241478"/>
    <lineage>
        <taxon>Eukaryota</taxon>
        <taxon>Metazoa</taxon>
        <taxon>Ecdysozoa</taxon>
        <taxon>Nematoda</taxon>
        <taxon>Enoplea</taxon>
        <taxon>Dorylaimia</taxon>
        <taxon>Dioctophymatida</taxon>
        <taxon>Dioctophymatoidea</taxon>
        <taxon>Soboliphymatidae</taxon>
        <taxon>Soboliphyme</taxon>
    </lineage>
</organism>
<gene>
    <name evidence="2" type="ORF">SBAD_LOCUS1294</name>
</gene>
<reference evidence="4" key="1">
    <citation type="submission" date="2016-06" db="UniProtKB">
        <authorList>
            <consortium name="WormBaseParasite"/>
        </authorList>
    </citation>
    <scope>IDENTIFICATION</scope>
</reference>
<proteinExistence type="predicted"/>
<sequence length="97" mass="10990">MTVMLRLKYNFENVYSSTDAGYCGVLALIVIWGIMCRLSLKDRTGFIAKCRLLSSIFMLSVSAVLLAWAFCCCSYVFSLLPCCSRIVMRESITDFKM</sequence>
<evidence type="ECO:0000256" key="1">
    <source>
        <dbReference type="SAM" id="Phobius"/>
    </source>
</evidence>
<evidence type="ECO:0000313" key="2">
    <source>
        <dbReference type="EMBL" id="VDO93872.1"/>
    </source>
</evidence>
<accession>A0A183ICF0</accession>
<protein>
    <submittedName>
        <fullName evidence="4">Transmembrane protein</fullName>
    </submittedName>
</protein>
<dbReference type="EMBL" id="UZAM01006778">
    <property type="protein sequence ID" value="VDO93872.1"/>
    <property type="molecule type" value="Genomic_DNA"/>
</dbReference>
<dbReference type="AlphaFoldDB" id="A0A183ICF0"/>
<evidence type="ECO:0000313" key="3">
    <source>
        <dbReference type="Proteomes" id="UP000270296"/>
    </source>
</evidence>
<dbReference type="WBParaSite" id="SBAD_0000135101-mRNA-1">
    <property type="protein sequence ID" value="SBAD_0000135101-mRNA-1"/>
    <property type="gene ID" value="SBAD_0000135101"/>
</dbReference>
<evidence type="ECO:0000313" key="4">
    <source>
        <dbReference type="WBParaSite" id="SBAD_0000135101-mRNA-1"/>
    </source>
</evidence>
<dbReference type="Proteomes" id="UP000270296">
    <property type="component" value="Unassembled WGS sequence"/>
</dbReference>
<keyword evidence="1" id="KW-1133">Transmembrane helix</keyword>
<feature type="transmembrane region" description="Helical" evidence="1">
    <location>
        <begin position="52"/>
        <end position="77"/>
    </location>
</feature>